<evidence type="ECO:0008006" key="4">
    <source>
        <dbReference type="Google" id="ProtNLM"/>
    </source>
</evidence>
<accession>A0ABT5JV54</accession>
<dbReference type="EMBL" id="JAQQXR010000001">
    <property type="protein sequence ID" value="MDC8756617.1"/>
    <property type="molecule type" value="Genomic_DNA"/>
</dbReference>
<proteinExistence type="predicted"/>
<sequence>MSAEKLQAHIALAGIRRGAALLLCALPHILCRADDADAIAELKRAVASLREENRALTRRLDALAEQRAGGLDQRVQELESAKIAQEDAVRAIIRDSLSKVGPKINEAAALGGTLSARLARDKDFSGARNSALGLGSIDFELDIKMSEWASGHIKIDYLNGQGAAPIQGSAAPLDRLAVDTGYITLGNQQKFPPLLSIGRMVLPFGTSTGHPVTDALSVGSALTVDAFEMRHNAIGLNFAFPTPPLLPRSPPVIAPAVKPQLFYPIVRALAHGMGYAPPPARPAAPTPQPEETPPPTYSAGVYVYEGLTPGGNSRHFGASLGYRAKGHCGRPYEELRGIGVCPWAVDLALSYNSSVFNSLFLGSEYAAHLGQIGRVPGVAASIRSTLGPFALVGEWNSATRPARFRNDAGAPLAIRPAAWQISLGYQLGWNPWVREIGAQGSYLSIGYSRSRDLAGTTRMLDTTPTRFGFLPRQRLLLTFGEWVVDGVRFSIEYSRDWDYAPDQGGSGRTASGLAAMLTYAW</sequence>
<organism evidence="2 3">
    <name type="scientific">Janthinobacterium fluminis</name>
    <dbReference type="NCBI Taxonomy" id="2987524"/>
    <lineage>
        <taxon>Bacteria</taxon>
        <taxon>Pseudomonadati</taxon>
        <taxon>Pseudomonadota</taxon>
        <taxon>Betaproteobacteria</taxon>
        <taxon>Burkholderiales</taxon>
        <taxon>Oxalobacteraceae</taxon>
        <taxon>Janthinobacterium</taxon>
    </lineage>
</organism>
<name>A0ABT5JV54_9BURK</name>
<keyword evidence="1" id="KW-0175">Coiled coil</keyword>
<gene>
    <name evidence="2" type="ORF">OIK44_03315</name>
</gene>
<dbReference type="RefSeq" id="WP_273669253.1">
    <property type="nucleotide sequence ID" value="NZ_JAQQXR010000001.1"/>
</dbReference>
<protein>
    <recommendedName>
        <fullName evidence="4">Porin</fullName>
    </recommendedName>
</protein>
<comment type="caution">
    <text evidence="2">The sequence shown here is derived from an EMBL/GenBank/DDBJ whole genome shotgun (WGS) entry which is preliminary data.</text>
</comment>
<keyword evidence="3" id="KW-1185">Reference proteome</keyword>
<feature type="coiled-coil region" evidence="1">
    <location>
        <begin position="32"/>
        <end position="66"/>
    </location>
</feature>
<dbReference type="Proteomes" id="UP001221208">
    <property type="component" value="Unassembled WGS sequence"/>
</dbReference>
<reference evidence="2 3" key="1">
    <citation type="submission" date="2022-10" db="EMBL/GenBank/DDBJ databases">
        <title>Janthinobacterium sp. hw3 Genome sequencing.</title>
        <authorList>
            <person name="Park S."/>
        </authorList>
    </citation>
    <scope>NUCLEOTIDE SEQUENCE [LARGE SCALE GENOMIC DNA]</scope>
    <source>
        <strain evidence="3">hw3</strain>
    </source>
</reference>
<evidence type="ECO:0000256" key="1">
    <source>
        <dbReference type="SAM" id="Coils"/>
    </source>
</evidence>
<evidence type="ECO:0000313" key="2">
    <source>
        <dbReference type="EMBL" id="MDC8756617.1"/>
    </source>
</evidence>
<evidence type="ECO:0000313" key="3">
    <source>
        <dbReference type="Proteomes" id="UP001221208"/>
    </source>
</evidence>